<keyword evidence="3" id="KW-1003">Cell membrane</keyword>
<feature type="domain" description="Glycine transporter" evidence="8">
    <location>
        <begin position="97"/>
        <end position="169"/>
    </location>
</feature>
<keyword evidence="6 7" id="KW-0472">Membrane</keyword>
<name>A0AAW3SZM2_9MICO</name>
<organism evidence="9 10">
    <name type="scientific">Curtobacterium pusillum</name>
    <dbReference type="NCBI Taxonomy" id="69373"/>
    <lineage>
        <taxon>Bacteria</taxon>
        <taxon>Bacillati</taxon>
        <taxon>Actinomycetota</taxon>
        <taxon>Actinomycetes</taxon>
        <taxon>Micrococcales</taxon>
        <taxon>Microbacteriaceae</taxon>
        <taxon>Curtobacterium</taxon>
    </lineage>
</organism>
<feature type="transmembrane region" description="Helical" evidence="7">
    <location>
        <begin position="35"/>
        <end position="56"/>
    </location>
</feature>
<dbReference type="PANTHER" id="PTHR30506:SF3">
    <property type="entry name" value="UPF0126 INNER MEMBRANE PROTEIN YADS-RELATED"/>
    <property type="match status" value="1"/>
</dbReference>
<proteinExistence type="inferred from homology"/>
<dbReference type="Pfam" id="PF03458">
    <property type="entry name" value="Gly_transporter"/>
    <property type="match status" value="2"/>
</dbReference>
<keyword evidence="5 7" id="KW-1133">Transmembrane helix</keyword>
<dbReference type="EMBL" id="JACGXP010000001">
    <property type="protein sequence ID" value="MBA8989039.1"/>
    <property type="molecule type" value="Genomic_DNA"/>
</dbReference>
<evidence type="ECO:0000256" key="7">
    <source>
        <dbReference type="SAM" id="Phobius"/>
    </source>
</evidence>
<feature type="transmembrane region" description="Helical" evidence="7">
    <location>
        <begin position="179"/>
        <end position="197"/>
    </location>
</feature>
<evidence type="ECO:0000256" key="3">
    <source>
        <dbReference type="ARBA" id="ARBA00022475"/>
    </source>
</evidence>
<evidence type="ECO:0000256" key="1">
    <source>
        <dbReference type="ARBA" id="ARBA00004651"/>
    </source>
</evidence>
<feature type="transmembrane region" description="Helical" evidence="7">
    <location>
        <begin position="68"/>
        <end position="88"/>
    </location>
</feature>
<keyword evidence="4 7" id="KW-0812">Transmembrane</keyword>
<comment type="caution">
    <text evidence="9">The sequence shown here is derived from an EMBL/GenBank/DDBJ whole genome shotgun (WGS) entry which is preliminary data.</text>
</comment>
<comment type="similarity">
    <text evidence="2">Belongs to the UPF0126 family.</text>
</comment>
<evidence type="ECO:0000256" key="2">
    <source>
        <dbReference type="ARBA" id="ARBA00008193"/>
    </source>
</evidence>
<accession>A0AAW3SZM2</accession>
<dbReference type="AlphaFoldDB" id="A0AAW3SZM2"/>
<dbReference type="InterPro" id="IPR005115">
    <property type="entry name" value="Gly_transporter"/>
</dbReference>
<evidence type="ECO:0000313" key="9">
    <source>
        <dbReference type="EMBL" id="MBA8989039.1"/>
    </source>
</evidence>
<feature type="transmembrane region" description="Helical" evidence="7">
    <location>
        <begin position="121"/>
        <end position="142"/>
    </location>
</feature>
<dbReference type="PANTHER" id="PTHR30506">
    <property type="entry name" value="INNER MEMBRANE PROTEIN"/>
    <property type="match status" value="1"/>
</dbReference>
<evidence type="ECO:0000313" key="10">
    <source>
        <dbReference type="Proteomes" id="UP000590225"/>
    </source>
</evidence>
<dbReference type="Proteomes" id="UP000590225">
    <property type="component" value="Unassembled WGS sequence"/>
</dbReference>
<comment type="subcellular location">
    <subcellularLocation>
        <location evidence="1">Cell membrane</location>
        <topology evidence="1">Multi-pass membrane protein</topology>
    </subcellularLocation>
</comment>
<feature type="domain" description="Glycine transporter" evidence="8">
    <location>
        <begin position="10"/>
        <end position="84"/>
    </location>
</feature>
<sequence length="212" mass="21777">MDSEPLIITVLNIAGTFAFGLNGALTAMRFARLDIVGVLVLGMLTALGGGTIRDVLLDRLPPATFRDWRYLAAAAAGALVAFALGHALERVNRSVIIADAVGLAVFAATGAATAMQADVGVVQSVILGTVTAVGGGTIRDVLVRQVPSVLSSGFYAIPAAVGAAITATCFAIGLHGWIWVSAAALACFALRVFGVRYQFRAPRPPKAPDVSS</sequence>
<feature type="transmembrane region" description="Helical" evidence="7">
    <location>
        <begin position="95"/>
        <end position="115"/>
    </location>
</feature>
<dbReference type="RefSeq" id="WP_182514933.1">
    <property type="nucleotide sequence ID" value="NZ_JACGXP010000001.1"/>
</dbReference>
<reference evidence="9 10" key="1">
    <citation type="submission" date="2020-07" db="EMBL/GenBank/DDBJ databases">
        <title>Above-ground endophytic microbial communities from plants in different locations in the United States.</title>
        <authorList>
            <person name="Frank C."/>
        </authorList>
    </citation>
    <scope>NUCLEOTIDE SEQUENCE [LARGE SCALE GENOMIC DNA]</scope>
    <source>
        <strain evidence="9 10">WPL5_2</strain>
    </source>
</reference>
<gene>
    <name evidence="9" type="ORF">FHW23_000271</name>
</gene>
<evidence type="ECO:0000256" key="6">
    <source>
        <dbReference type="ARBA" id="ARBA00023136"/>
    </source>
</evidence>
<feature type="transmembrane region" description="Helical" evidence="7">
    <location>
        <begin position="6"/>
        <end position="28"/>
    </location>
</feature>
<evidence type="ECO:0000256" key="5">
    <source>
        <dbReference type="ARBA" id="ARBA00022989"/>
    </source>
</evidence>
<evidence type="ECO:0000259" key="8">
    <source>
        <dbReference type="Pfam" id="PF03458"/>
    </source>
</evidence>
<evidence type="ECO:0000256" key="4">
    <source>
        <dbReference type="ARBA" id="ARBA00022692"/>
    </source>
</evidence>
<feature type="transmembrane region" description="Helical" evidence="7">
    <location>
        <begin position="154"/>
        <end position="173"/>
    </location>
</feature>
<protein>
    <submittedName>
        <fullName evidence="9">Membrane protein YeiH</fullName>
    </submittedName>
</protein>
<dbReference type="GO" id="GO:0005886">
    <property type="term" value="C:plasma membrane"/>
    <property type="evidence" value="ECO:0007669"/>
    <property type="project" value="UniProtKB-SubCell"/>
</dbReference>